<comment type="caution">
    <text evidence="3">The sequence shown here is derived from an EMBL/GenBank/DDBJ whole genome shotgun (WGS) entry which is preliminary data.</text>
</comment>
<keyword evidence="4" id="KW-1185">Reference proteome</keyword>
<dbReference type="NCBIfam" id="TIGR02595">
    <property type="entry name" value="PEP_CTERM"/>
    <property type="match status" value="1"/>
</dbReference>
<dbReference type="Proteomes" id="UP001169764">
    <property type="component" value="Unassembled WGS sequence"/>
</dbReference>
<organism evidence="3 4">
    <name type="scientific">Sphingomonas natans</name>
    <dbReference type="NCBI Taxonomy" id="3063330"/>
    <lineage>
        <taxon>Bacteria</taxon>
        <taxon>Pseudomonadati</taxon>
        <taxon>Pseudomonadota</taxon>
        <taxon>Alphaproteobacteria</taxon>
        <taxon>Sphingomonadales</taxon>
        <taxon>Sphingomonadaceae</taxon>
        <taxon>Sphingomonas</taxon>
    </lineage>
</organism>
<feature type="domain" description="Ice-binding protein C-terminal" evidence="2">
    <location>
        <begin position="199"/>
        <end position="223"/>
    </location>
</feature>
<evidence type="ECO:0000313" key="4">
    <source>
        <dbReference type="Proteomes" id="UP001169764"/>
    </source>
</evidence>
<keyword evidence="1" id="KW-0732">Signal</keyword>
<evidence type="ECO:0000256" key="1">
    <source>
        <dbReference type="SAM" id="SignalP"/>
    </source>
</evidence>
<reference evidence="3" key="1">
    <citation type="submission" date="2023-07" db="EMBL/GenBank/DDBJ databases">
        <authorList>
            <person name="Kim M."/>
        </authorList>
    </citation>
    <scope>NUCLEOTIDE SEQUENCE</scope>
    <source>
        <strain evidence="3">BIUV-7</strain>
    </source>
</reference>
<proteinExistence type="predicted"/>
<dbReference type="RefSeq" id="WP_303545790.1">
    <property type="nucleotide sequence ID" value="NZ_JAUOTP010000010.1"/>
</dbReference>
<dbReference type="InterPro" id="IPR013424">
    <property type="entry name" value="Ice-binding_C"/>
</dbReference>
<dbReference type="Pfam" id="PF07589">
    <property type="entry name" value="PEP-CTERM"/>
    <property type="match status" value="1"/>
</dbReference>
<gene>
    <name evidence="3" type="ORF">Q4F19_18355</name>
</gene>
<dbReference type="NCBIfam" id="NF035944">
    <property type="entry name" value="PEPxxWA-CTERM"/>
    <property type="match status" value="1"/>
</dbReference>
<accession>A0ABT8YF77</accession>
<feature type="signal peptide" evidence="1">
    <location>
        <begin position="1"/>
        <end position="19"/>
    </location>
</feature>
<protein>
    <submittedName>
        <fullName evidence="3">PEPxxWA-CTERM sorting domain-containing protein</fullName>
    </submittedName>
</protein>
<name>A0ABT8YF77_9SPHN</name>
<dbReference type="EMBL" id="JAUOTP010000010">
    <property type="protein sequence ID" value="MDO6416354.1"/>
    <property type="molecule type" value="Genomic_DNA"/>
</dbReference>
<evidence type="ECO:0000259" key="2">
    <source>
        <dbReference type="Pfam" id="PF07589"/>
    </source>
</evidence>
<feature type="chain" id="PRO_5047492959" evidence="1">
    <location>
        <begin position="20"/>
        <end position="231"/>
    </location>
</feature>
<sequence length="231" mass="23622">MRKLGFAAFLGVLSLSATADATTFYGYTATPNGVVSGAAKTAHDSFIAALSTSSVEDIESFAVNQALPLALSFEGSAGTVAATLSGSGQVRQAFNGLFPTSPSRELYATGDLTISFTGGVYAFGFYATDVSDFGSALSVTFNDGTAGSYQVTTTAAKPDGNLLFFGLTSDTAITSVSLKGAKASDGFGYDDLTIGAPAAVPEPATWGMFIGGFGLVGGSLRRRQRTNLRFA</sequence>
<evidence type="ECO:0000313" key="3">
    <source>
        <dbReference type="EMBL" id="MDO6416354.1"/>
    </source>
</evidence>